<gene>
    <name evidence="2" type="ORF">JRV97_06750</name>
</gene>
<evidence type="ECO:0000313" key="3">
    <source>
        <dbReference type="Proteomes" id="UP001232493"/>
    </source>
</evidence>
<accession>A0ABY8PN74</accession>
<keyword evidence="1" id="KW-1133">Transmembrane helix</keyword>
<dbReference type="EMBL" id="CP069362">
    <property type="protein sequence ID" value="WGS64077.1"/>
    <property type="molecule type" value="Genomic_DNA"/>
</dbReference>
<feature type="transmembrane region" description="Helical" evidence="1">
    <location>
        <begin position="12"/>
        <end position="32"/>
    </location>
</feature>
<keyword evidence="3" id="KW-1185">Reference proteome</keyword>
<dbReference type="Proteomes" id="UP001232493">
    <property type="component" value="Chromosome"/>
</dbReference>
<keyword evidence="1" id="KW-0812">Transmembrane</keyword>
<organism evidence="2 3">
    <name type="scientific">Marinitoga aeolica</name>
    <dbReference type="NCBI Taxonomy" id="2809031"/>
    <lineage>
        <taxon>Bacteria</taxon>
        <taxon>Thermotogati</taxon>
        <taxon>Thermotogota</taxon>
        <taxon>Thermotogae</taxon>
        <taxon>Petrotogales</taxon>
        <taxon>Petrotogaceae</taxon>
        <taxon>Marinitoga</taxon>
    </lineage>
</organism>
<proteinExistence type="predicted"/>
<reference evidence="2 3" key="1">
    <citation type="submission" date="2021-02" db="EMBL/GenBank/DDBJ databases">
        <title>Characterization of Marinitoga sp. nov. str. BP5-C20A.</title>
        <authorList>
            <person name="Erauso G."/>
            <person name="Postec A."/>
        </authorList>
    </citation>
    <scope>NUCLEOTIDE SEQUENCE [LARGE SCALE GENOMIC DNA]</scope>
    <source>
        <strain evidence="2 3">BP5-C20A</strain>
    </source>
</reference>
<evidence type="ECO:0000313" key="2">
    <source>
        <dbReference type="EMBL" id="WGS64077.1"/>
    </source>
</evidence>
<protein>
    <submittedName>
        <fullName evidence="2">Uncharacterized protein</fullName>
    </submittedName>
</protein>
<evidence type="ECO:0000256" key="1">
    <source>
        <dbReference type="SAM" id="Phobius"/>
    </source>
</evidence>
<name>A0ABY8PN74_9BACT</name>
<keyword evidence="1" id="KW-0472">Membrane</keyword>
<dbReference type="RefSeq" id="WP_280997429.1">
    <property type="nucleotide sequence ID" value="NZ_CP069362.1"/>
</dbReference>
<sequence>MDFFLTGFLNILNLIFSIVILIVVIKLSYIIMKLPLKNKSDENHKIKDNLANK</sequence>